<evidence type="ECO:0000256" key="1">
    <source>
        <dbReference type="SAM" id="MobiDB-lite"/>
    </source>
</evidence>
<comment type="caution">
    <text evidence="2">The sequence shown here is derived from an EMBL/GenBank/DDBJ whole genome shotgun (WGS) entry which is preliminary data.</text>
</comment>
<organism evidence="2 3">
    <name type="scientific">Bailinhaonella thermotolerans</name>
    <dbReference type="NCBI Taxonomy" id="1070861"/>
    <lineage>
        <taxon>Bacteria</taxon>
        <taxon>Bacillati</taxon>
        <taxon>Actinomycetota</taxon>
        <taxon>Actinomycetes</taxon>
        <taxon>Streptosporangiales</taxon>
        <taxon>Streptosporangiaceae</taxon>
        <taxon>Bailinhaonella</taxon>
    </lineage>
</organism>
<dbReference type="AlphaFoldDB" id="A0A3A4AT41"/>
<sequence>MKLNDPDEIGEVLHDFDFPADKEQLVDHARRVAPGSDVARALAALPLGSYDNLAEVVRSVPQDPAPNRNAAQRTAQKREHPRGGIAESERPVPPSPIEQAMRQDVRRSTGGRPRET</sequence>
<dbReference type="OrthoDB" id="5116616at2"/>
<gene>
    <name evidence="2" type="ORF">D5H75_34635</name>
</gene>
<name>A0A3A4AT41_9ACTN</name>
<accession>A0A3A4AT41</accession>
<dbReference type="InterPro" id="IPR021527">
    <property type="entry name" value="DUF2795"/>
</dbReference>
<reference evidence="2 3" key="1">
    <citation type="submission" date="2018-09" db="EMBL/GenBank/DDBJ databases">
        <title>YIM 75507 draft genome.</title>
        <authorList>
            <person name="Tang S."/>
            <person name="Feng Y."/>
        </authorList>
    </citation>
    <scope>NUCLEOTIDE SEQUENCE [LARGE SCALE GENOMIC DNA]</scope>
    <source>
        <strain evidence="2 3">YIM 75507</strain>
    </source>
</reference>
<proteinExistence type="predicted"/>
<dbReference type="RefSeq" id="WP_119930824.1">
    <property type="nucleotide sequence ID" value="NZ_QZEY01000021.1"/>
</dbReference>
<evidence type="ECO:0000313" key="2">
    <source>
        <dbReference type="EMBL" id="RJL22732.1"/>
    </source>
</evidence>
<feature type="region of interest" description="Disordered" evidence="1">
    <location>
        <begin position="59"/>
        <end position="116"/>
    </location>
</feature>
<dbReference type="Proteomes" id="UP000265768">
    <property type="component" value="Unassembled WGS sequence"/>
</dbReference>
<evidence type="ECO:0000313" key="3">
    <source>
        <dbReference type="Proteomes" id="UP000265768"/>
    </source>
</evidence>
<feature type="compositionally biased region" description="Basic and acidic residues" evidence="1">
    <location>
        <begin position="101"/>
        <end position="116"/>
    </location>
</feature>
<keyword evidence="3" id="KW-1185">Reference proteome</keyword>
<protein>
    <submittedName>
        <fullName evidence="2">DUF2795 domain-containing protein</fullName>
    </submittedName>
</protein>
<feature type="compositionally biased region" description="Basic and acidic residues" evidence="1">
    <location>
        <begin position="76"/>
        <end position="90"/>
    </location>
</feature>
<dbReference type="Pfam" id="PF11387">
    <property type="entry name" value="DUF2795"/>
    <property type="match status" value="1"/>
</dbReference>
<dbReference type="EMBL" id="QZEY01000021">
    <property type="protein sequence ID" value="RJL22732.1"/>
    <property type="molecule type" value="Genomic_DNA"/>
</dbReference>